<dbReference type="GO" id="GO:0042781">
    <property type="term" value="F:3'-tRNA processing endoribonuclease activity"/>
    <property type="evidence" value="ECO:0007669"/>
    <property type="project" value="UniProtKB-EC"/>
</dbReference>
<comment type="cofactor">
    <cofactor evidence="2">
        <name>Zn(2+)</name>
        <dbReference type="ChEBI" id="CHEBI:29105"/>
    </cofactor>
</comment>
<evidence type="ECO:0000256" key="6">
    <source>
        <dbReference type="ARBA" id="ARBA00022722"/>
    </source>
</evidence>
<evidence type="ECO:0000256" key="5">
    <source>
        <dbReference type="ARBA" id="ARBA00022694"/>
    </source>
</evidence>
<dbReference type="InterPro" id="IPR047151">
    <property type="entry name" value="RNZ2-like"/>
</dbReference>
<keyword evidence="5" id="KW-0819">tRNA processing</keyword>
<dbReference type="PANTHER" id="PTHR12553">
    <property type="entry name" value="ZINC PHOSPHODIESTERASE ELAC PROTEIN 2"/>
    <property type="match status" value="1"/>
</dbReference>
<comment type="catalytic activity">
    <reaction evidence="1">
        <text>Endonucleolytic cleavage of RNA, removing extra 3' nucleotides from tRNA precursor, generating 3' termini of tRNAs. A 3'-hydroxy group is left at the tRNA terminus and a 5'-phosphoryl group is left at the trailer molecule.</text>
        <dbReference type="EC" id="3.1.26.11"/>
    </reaction>
</comment>
<dbReference type="EC" id="3.1.26.11" evidence="4"/>
<evidence type="ECO:0000313" key="11">
    <source>
        <dbReference type="EMBL" id="CAG9278203.1"/>
    </source>
</evidence>
<sequence length="56" mass="6532">LHEATFSEKEKQMCIAKKHTTVDEAMKVQRDVRATRLLLTHFSQRYDMPPDVDQAS</sequence>
<comment type="similarity">
    <text evidence="3">Belongs to the RNase Z family.</text>
</comment>
<feature type="non-terminal residue" evidence="11">
    <location>
        <position position="1"/>
    </location>
</feature>
<protein>
    <recommendedName>
        <fullName evidence="4">ribonuclease Z</fullName>
        <ecNumber evidence="4">3.1.26.11</ecNumber>
    </recommendedName>
</protein>
<dbReference type="Gene3D" id="3.60.15.10">
    <property type="entry name" value="Ribonuclease Z/Hydroxyacylglutathione hydrolase-like"/>
    <property type="match status" value="1"/>
</dbReference>
<name>A0A8J9SF02_PHATR</name>
<gene>
    <name evidence="11" type="ORF">PTTT1_LOCUS6185</name>
</gene>
<evidence type="ECO:0000256" key="7">
    <source>
        <dbReference type="ARBA" id="ARBA00022723"/>
    </source>
</evidence>
<feature type="non-terminal residue" evidence="11">
    <location>
        <position position="56"/>
    </location>
</feature>
<organism evidence="11">
    <name type="scientific">Phaeodactylum tricornutum</name>
    <name type="common">Diatom</name>
    <dbReference type="NCBI Taxonomy" id="2850"/>
    <lineage>
        <taxon>Eukaryota</taxon>
        <taxon>Sar</taxon>
        <taxon>Stramenopiles</taxon>
        <taxon>Ochrophyta</taxon>
        <taxon>Bacillariophyta</taxon>
        <taxon>Bacillariophyceae</taxon>
        <taxon>Bacillariophycidae</taxon>
        <taxon>Naviculales</taxon>
        <taxon>Phaeodactylaceae</taxon>
        <taxon>Phaeodactylum</taxon>
    </lineage>
</organism>
<dbReference type="PANTHER" id="PTHR12553:SF49">
    <property type="entry name" value="ZINC PHOSPHODIESTERASE ELAC PROTEIN 2"/>
    <property type="match status" value="1"/>
</dbReference>
<proteinExistence type="inferred from homology"/>
<dbReference type="GO" id="GO:0046872">
    <property type="term" value="F:metal ion binding"/>
    <property type="evidence" value="ECO:0007669"/>
    <property type="project" value="UniProtKB-KW"/>
</dbReference>
<keyword evidence="7" id="KW-0479">Metal-binding</keyword>
<dbReference type="SUPFAM" id="SSF56281">
    <property type="entry name" value="Metallo-hydrolase/oxidoreductase"/>
    <property type="match status" value="1"/>
</dbReference>
<dbReference type="InterPro" id="IPR036866">
    <property type="entry name" value="RibonucZ/Hydroxyglut_hydro"/>
</dbReference>
<evidence type="ECO:0000256" key="10">
    <source>
        <dbReference type="ARBA" id="ARBA00022833"/>
    </source>
</evidence>
<evidence type="ECO:0000256" key="9">
    <source>
        <dbReference type="ARBA" id="ARBA00022801"/>
    </source>
</evidence>
<evidence type="ECO:0000256" key="4">
    <source>
        <dbReference type="ARBA" id="ARBA00012477"/>
    </source>
</evidence>
<dbReference type="EMBL" id="OU594951">
    <property type="protein sequence ID" value="CAG9278203.1"/>
    <property type="molecule type" value="Genomic_DNA"/>
</dbReference>
<dbReference type="Proteomes" id="UP000836788">
    <property type="component" value="Chromosome 10"/>
</dbReference>
<dbReference type="GO" id="GO:0005739">
    <property type="term" value="C:mitochondrion"/>
    <property type="evidence" value="ECO:0007669"/>
    <property type="project" value="TreeGrafter"/>
</dbReference>
<evidence type="ECO:0000256" key="1">
    <source>
        <dbReference type="ARBA" id="ARBA00000402"/>
    </source>
</evidence>
<keyword evidence="10" id="KW-0862">Zinc</keyword>
<keyword evidence="8" id="KW-0255">Endonuclease</keyword>
<keyword evidence="6" id="KW-0540">Nuclease</keyword>
<accession>A0A8J9SF02</accession>
<dbReference type="GO" id="GO:1990180">
    <property type="term" value="P:mitochondrial tRNA 3'-end processing"/>
    <property type="evidence" value="ECO:0007669"/>
    <property type="project" value="TreeGrafter"/>
</dbReference>
<dbReference type="AlphaFoldDB" id="A0A8J9SF02"/>
<keyword evidence="9" id="KW-0378">Hydrolase</keyword>
<evidence type="ECO:0000256" key="2">
    <source>
        <dbReference type="ARBA" id="ARBA00001947"/>
    </source>
</evidence>
<reference evidence="11" key="1">
    <citation type="submission" date="2022-02" db="EMBL/GenBank/DDBJ databases">
        <authorList>
            <person name="Giguere J D."/>
        </authorList>
    </citation>
    <scope>NUCLEOTIDE SEQUENCE</scope>
    <source>
        <strain evidence="11">CCAP 1055/1</strain>
    </source>
</reference>
<evidence type="ECO:0000256" key="3">
    <source>
        <dbReference type="ARBA" id="ARBA00007823"/>
    </source>
</evidence>
<evidence type="ECO:0000256" key="8">
    <source>
        <dbReference type="ARBA" id="ARBA00022759"/>
    </source>
</evidence>